<dbReference type="InterPro" id="IPR016192">
    <property type="entry name" value="APOBEC/CMP_deaminase_Zn-bd"/>
</dbReference>
<dbReference type="Proteomes" id="UP000237104">
    <property type="component" value="Unassembled WGS sequence"/>
</dbReference>
<gene>
    <name evidence="4" type="ORF">C3B59_08640</name>
</gene>
<dbReference type="PROSITE" id="PS00903">
    <property type="entry name" value="CYT_DCMP_DEAMINASES_1"/>
    <property type="match status" value="1"/>
</dbReference>
<dbReference type="PROSITE" id="PS51747">
    <property type="entry name" value="CYT_DCMP_DEAMINASES_2"/>
    <property type="match status" value="1"/>
</dbReference>
<reference evidence="4 5" key="1">
    <citation type="submission" date="2018-01" db="EMBL/GenBank/DDBJ databases">
        <title>Cryobacterium sp. nov., from glaciers in China.</title>
        <authorList>
            <person name="Liu Q."/>
            <person name="Xin Y.-H."/>
        </authorList>
    </citation>
    <scope>NUCLEOTIDE SEQUENCE [LARGE SCALE GENOMIC DNA]</scope>
    <source>
        <strain evidence="4 5">TMB1-8</strain>
    </source>
</reference>
<accession>A0A2S3ZFQ0</accession>
<dbReference type="CDD" id="cd01285">
    <property type="entry name" value="nucleoside_deaminase"/>
    <property type="match status" value="1"/>
</dbReference>
<evidence type="ECO:0000256" key="2">
    <source>
        <dbReference type="ARBA" id="ARBA00022833"/>
    </source>
</evidence>
<sequence length="160" mass="16652">MISAADETHLARAIEVARLARANGNHPFGAILVARDGTIIEGQNSVVTAGDPTGHAETNLVRLASARLTKDDLRASTLYTSTEPCVMCSGAIYWAGIGRVAYALPEQMLGEMVPEQGGEATLDLPCREVFARGGNTVIVAGPALIDAAAAVHAGFWDPAP</sequence>
<evidence type="ECO:0000313" key="5">
    <source>
        <dbReference type="Proteomes" id="UP000237104"/>
    </source>
</evidence>
<feature type="domain" description="CMP/dCMP-type deaminase" evidence="3">
    <location>
        <begin position="4"/>
        <end position="120"/>
    </location>
</feature>
<name>A0A2S3ZFQ0_9MICO</name>
<proteinExistence type="predicted"/>
<dbReference type="Gene3D" id="3.40.140.10">
    <property type="entry name" value="Cytidine Deaminase, domain 2"/>
    <property type="match status" value="1"/>
</dbReference>
<comment type="caution">
    <text evidence="4">The sequence shown here is derived from an EMBL/GenBank/DDBJ whole genome shotgun (WGS) entry which is preliminary data.</text>
</comment>
<organism evidence="4 5">
    <name type="scientific">Cryobacterium zongtaii</name>
    <dbReference type="NCBI Taxonomy" id="1259217"/>
    <lineage>
        <taxon>Bacteria</taxon>
        <taxon>Bacillati</taxon>
        <taxon>Actinomycetota</taxon>
        <taxon>Actinomycetes</taxon>
        <taxon>Micrococcales</taxon>
        <taxon>Microbacteriaceae</taxon>
        <taxon>Cryobacterium</taxon>
    </lineage>
</organism>
<dbReference type="PANTHER" id="PTHR11079:SF162">
    <property type="entry name" value="RIBOFLAVIN BIOSYNTHESIS PROTEIN PYRD, CHLOROPLASTIC"/>
    <property type="match status" value="1"/>
</dbReference>
<dbReference type="GO" id="GO:0016787">
    <property type="term" value="F:hydrolase activity"/>
    <property type="evidence" value="ECO:0007669"/>
    <property type="project" value="InterPro"/>
</dbReference>
<evidence type="ECO:0000259" key="3">
    <source>
        <dbReference type="PROSITE" id="PS51747"/>
    </source>
</evidence>
<protein>
    <submittedName>
        <fullName evidence="4">Nucleoside deaminase</fullName>
    </submittedName>
</protein>
<dbReference type="AlphaFoldDB" id="A0A2S3ZFQ0"/>
<evidence type="ECO:0000256" key="1">
    <source>
        <dbReference type="ARBA" id="ARBA00022723"/>
    </source>
</evidence>
<evidence type="ECO:0000313" key="4">
    <source>
        <dbReference type="EMBL" id="POH65942.1"/>
    </source>
</evidence>
<dbReference type="EMBL" id="PPXF01000038">
    <property type="protein sequence ID" value="POH65942.1"/>
    <property type="molecule type" value="Genomic_DNA"/>
</dbReference>
<dbReference type="Pfam" id="PF00383">
    <property type="entry name" value="dCMP_cyt_deam_1"/>
    <property type="match status" value="1"/>
</dbReference>
<keyword evidence="1" id="KW-0479">Metal-binding</keyword>
<dbReference type="PANTHER" id="PTHR11079">
    <property type="entry name" value="CYTOSINE DEAMINASE FAMILY MEMBER"/>
    <property type="match status" value="1"/>
</dbReference>
<dbReference type="InterPro" id="IPR016193">
    <property type="entry name" value="Cytidine_deaminase-like"/>
</dbReference>
<dbReference type="OrthoDB" id="9802676at2"/>
<dbReference type="SUPFAM" id="SSF53927">
    <property type="entry name" value="Cytidine deaminase-like"/>
    <property type="match status" value="1"/>
</dbReference>
<dbReference type="InterPro" id="IPR002125">
    <property type="entry name" value="CMP_dCMP_dom"/>
</dbReference>
<dbReference type="GO" id="GO:0008270">
    <property type="term" value="F:zinc ion binding"/>
    <property type="evidence" value="ECO:0007669"/>
    <property type="project" value="InterPro"/>
</dbReference>
<keyword evidence="2" id="KW-0862">Zinc</keyword>